<protein>
    <submittedName>
        <fullName evidence="1">Uncharacterized protein</fullName>
    </submittedName>
</protein>
<evidence type="ECO:0000313" key="1">
    <source>
        <dbReference type="EMBL" id="TVO64298.1"/>
    </source>
</evidence>
<dbReference type="RefSeq" id="WP_144347925.1">
    <property type="nucleotide sequence ID" value="NZ_VMKP01000003.1"/>
</dbReference>
<name>A0A557RGL3_9GAMM</name>
<dbReference type="EMBL" id="VMKP01000003">
    <property type="protein sequence ID" value="TVO64298.1"/>
    <property type="molecule type" value="Genomic_DNA"/>
</dbReference>
<accession>A0A557RGL3</accession>
<gene>
    <name evidence="1" type="ORF">FPL11_06410</name>
</gene>
<keyword evidence="2" id="KW-1185">Reference proteome</keyword>
<comment type="caution">
    <text evidence="1">The sequence shown here is derived from an EMBL/GenBank/DDBJ whole genome shotgun (WGS) entry which is preliminary data.</text>
</comment>
<dbReference type="Proteomes" id="UP000316688">
    <property type="component" value="Unassembled WGS sequence"/>
</dbReference>
<sequence>MQRWRDGWAELPLLKYHPDLLPCVDALLAEMAEGRCPLPVMDSARVEIWSYHKACWPRLKELGADLSAYMNDFGAIHPELKRRFRRQYEGKRRFSNREQTDWLKAIVVARKSIAPVLSESWQFSELAPRADARTPDGRCLVRALNRAFGDKLSGAHGIPDKLGSRHA</sequence>
<dbReference type="AlphaFoldDB" id="A0A557RGL3"/>
<proteinExistence type="predicted"/>
<organism evidence="1 2">
    <name type="scientific">Spiribacter aquaticus</name>
    <dbReference type="NCBI Taxonomy" id="1935996"/>
    <lineage>
        <taxon>Bacteria</taxon>
        <taxon>Pseudomonadati</taxon>
        <taxon>Pseudomonadota</taxon>
        <taxon>Gammaproteobacteria</taxon>
        <taxon>Chromatiales</taxon>
        <taxon>Ectothiorhodospiraceae</taxon>
        <taxon>Spiribacter</taxon>
    </lineage>
</organism>
<evidence type="ECO:0000313" key="2">
    <source>
        <dbReference type="Proteomes" id="UP000316688"/>
    </source>
</evidence>
<reference evidence="1 2" key="1">
    <citation type="submission" date="2019-07" db="EMBL/GenBank/DDBJ databases">
        <title>Reclasification of Spiribacter aquaticus.</title>
        <authorList>
            <person name="Leon M.J."/>
            <person name="Sanchez-Porro C."/>
            <person name="Ventosa A."/>
        </authorList>
    </citation>
    <scope>NUCLEOTIDE SEQUENCE [LARGE SCALE GENOMIC DNA]</scope>
    <source>
        <strain evidence="1 2">SP30</strain>
    </source>
</reference>